<evidence type="ECO:0000256" key="1">
    <source>
        <dbReference type="ARBA" id="ARBA00004477"/>
    </source>
</evidence>
<keyword evidence="7 10" id="KW-0256">Endoplasmic reticulum</keyword>
<keyword evidence="8 10" id="KW-1133">Transmembrane helix</keyword>
<name>A0AA36DF84_9BILA</name>
<keyword evidence="9 10" id="KW-0472">Membrane</keyword>
<dbReference type="GO" id="GO:0000026">
    <property type="term" value="F:alpha-1,2-mannosyltransferase activity"/>
    <property type="evidence" value="ECO:0007669"/>
    <property type="project" value="TreeGrafter"/>
</dbReference>
<feature type="transmembrane region" description="Helical" evidence="10">
    <location>
        <begin position="293"/>
        <end position="311"/>
    </location>
</feature>
<dbReference type="EMBL" id="CATQJA010002706">
    <property type="protein sequence ID" value="CAJ0585612.1"/>
    <property type="molecule type" value="Genomic_DNA"/>
</dbReference>
<dbReference type="GO" id="GO:0006487">
    <property type="term" value="P:protein N-linked glycosylation"/>
    <property type="evidence" value="ECO:0007669"/>
    <property type="project" value="TreeGrafter"/>
</dbReference>
<evidence type="ECO:0000313" key="12">
    <source>
        <dbReference type="EMBL" id="CAJ0585612.1"/>
    </source>
</evidence>
<evidence type="ECO:0000256" key="10">
    <source>
        <dbReference type="RuleBase" id="RU363075"/>
    </source>
</evidence>
<organism evidence="12 13">
    <name type="scientific">Mesorhabditis spiculigera</name>
    <dbReference type="NCBI Taxonomy" id="96644"/>
    <lineage>
        <taxon>Eukaryota</taxon>
        <taxon>Metazoa</taxon>
        <taxon>Ecdysozoa</taxon>
        <taxon>Nematoda</taxon>
        <taxon>Chromadorea</taxon>
        <taxon>Rhabditida</taxon>
        <taxon>Rhabditina</taxon>
        <taxon>Rhabditomorpha</taxon>
        <taxon>Rhabditoidea</taxon>
        <taxon>Rhabditidae</taxon>
        <taxon>Mesorhabditinae</taxon>
        <taxon>Mesorhabditis</taxon>
    </lineage>
</organism>
<comment type="caution">
    <text evidence="12">The sequence shown here is derived from an EMBL/GenBank/DDBJ whole genome shotgun (WGS) entry which is preliminary data.</text>
</comment>
<protein>
    <recommendedName>
        <fullName evidence="10">Mannosyltransferase</fullName>
        <ecNumber evidence="10">2.4.1.-</ecNumber>
    </recommendedName>
</protein>
<proteinExistence type="inferred from homology"/>
<feature type="transmembrane region" description="Helical" evidence="10">
    <location>
        <begin position="323"/>
        <end position="341"/>
    </location>
</feature>
<feature type="transmembrane region" description="Helical" evidence="10">
    <location>
        <begin position="192"/>
        <end position="219"/>
    </location>
</feature>
<evidence type="ECO:0000256" key="9">
    <source>
        <dbReference type="ARBA" id="ARBA00023136"/>
    </source>
</evidence>
<dbReference type="Pfam" id="PF03901">
    <property type="entry name" value="Glyco_transf_22"/>
    <property type="match status" value="1"/>
</dbReference>
<comment type="similarity">
    <text evidence="3 10">Belongs to the glycosyltransferase 22 family.</text>
</comment>
<evidence type="ECO:0000256" key="11">
    <source>
        <dbReference type="SAM" id="MobiDB-lite"/>
    </source>
</evidence>
<reference evidence="12" key="1">
    <citation type="submission" date="2023-06" db="EMBL/GenBank/DDBJ databases">
        <authorList>
            <person name="Delattre M."/>
        </authorList>
    </citation>
    <scope>NUCLEOTIDE SEQUENCE</scope>
    <source>
        <strain evidence="12">AF72</strain>
    </source>
</reference>
<feature type="transmembrane region" description="Helical" evidence="10">
    <location>
        <begin position="150"/>
        <end position="172"/>
    </location>
</feature>
<evidence type="ECO:0000256" key="6">
    <source>
        <dbReference type="ARBA" id="ARBA00022692"/>
    </source>
</evidence>
<feature type="transmembrane region" description="Helical" evidence="10">
    <location>
        <begin position="91"/>
        <end position="112"/>
    </location>
</feature>
<evidence type="ECO:0000256" key="2">
    <source>
        <dbReference type="ARBA" id="ARBA00004922"/>
    </source>
</evidence>
<keyword evidence="13" id="KW-1185">Reference proteome</keyword>
<sequence length="587" mass="66770">MPLPRRRRDSRTFAELKKDVGISPKAKKPVEEPAPDEGPDWLPSTTACGLILLGFRFCSAALNNVTDCDECFMSSYMAAASKHGNTRLSTLFGLFFYIFIHFAKAAPLSWIFSDKRFIFYGMRQIFSIFTATGEFCLYRSICARFSRTTGTFFLLFSAIASGMFISSTAFLPSTFAMVLNMFAMSAYLDENLFFAVLSTCISTFVGWPFAAVLGAPIVIDMLFLRKNKQRIAFFVYAIFAALLVGVPMYYYDSHHYGKSIFAPLNIVLYNVISGHGPELYGVEPMSYYVKNLFLNWNFIVPMAFCGLPLVWLNRAQERALVKYYLILGTFFAWIAIFFLTPHKEERFLFPIYPMIAYLGATFASAATSLVSKLSSGKILSKAQFYAIMILFATLSVSRTLAIFRNYSGSIQIYHSMNDYFIAARGKFDYCGNDVPIRVCVGKEWYRFPSSFFLPEAASDGNGCTRKVELGYLKSSFRGILPRPWTPGKTLRDMTTAIPDGMNDENREETDRYVPLSTCHYLIDLDREDATEEEPNFRKSKQFVALHSNKFLHPNSPPSIYRSFYVPQLSEHHCKTASYTLYKSRQLQ</sequence>
<accession>A0AA36DF84</accession>
<dbReference type="AlphaFoldDB" id="A0AA36DF84"/>
<comment type="pathway">
    <text evidence="2">Protein modification; protein glycosylation.</text>
</comment>
<feature type="transmembrane region" description="Helical" evidence="10">
    <location>
        <begin position="347"/>
        <end position="370"/>
    </location>
</feature>
<keyword evidence="5" id="KW-0808">Transferase</keyword>
<keyword evidence="6 10" id="KW-0812">Transmembrane</keyword>
<evidence type="ECO:0000256" key="3">
    <source>
        <dbReference type="ARBA" id="ARBA00007063"/>
    </source>
</evidence>
<dbReference type="InterPro" id="IPR005599">
    <property type="entry name" value="GPI_mannosylTrfase"/>
</dbReference>
<dbReference type="GO" id="GO:0005789">
    <property type="term" value="C:endoplasmic reticulum membrane"/>
    <property type="evidence" value="ECO:0007669"/>
    <property type="project" value="UniProtKB-SubCell"/>
</dbReference>
<evidence type="ECO:0000256" key="8">
    <source>
        <dbReference type="ARBA" id="ARBA00022989"/>
    </source>
</evidence>
<evidence type="ECO:0000256" key="4">
    <source>
        <dbReference type="ARBA" id="ARBA00022676"/>
    </source>
</evidence>
<feature type="transmembrane region" description="Helical" evidence="10">
    <location>
        <begin position="231"/>
        <end position="251"/>
    </location>
</feature>
<feature type="region of interest" description="Disordered" evidence="11">
    <location>
        <begin position="20"/>
        <end position="39"/>
    </location>
</feature>
<evidence type="ECO:0000256" key="5">
    <source>
        <dbReference type="ARBA" id="ARBA00022679"/>
    </source>
</evidence>
<keyword evidence="4 10" id="KW-0328">Glycosyltransferase</keyword>
<evidence type="ECO:0000313" key="13">
    <source>
        <dbReference type="Proteomes" id="UP001177023"/>
    </source>
</evidence>
<dbReference type="Proteomes" id="UP001177023">
    <property type="component" value="Unassembled WGS sequence"/>
</dbReference>
<evidence type="ECO:0000256" key="7">
    <source>
        <dbReference type="ARBA" id="ARBA00022824"/>
    </source>
</evidence>
<dbReference type="EC" id="2.4.1.-" evidence="10"/>
<dbReference type="PANTHER" id="PTHR22760:SF2">
    <property type="entry name" value="ALPHA-1,2-MANNOSYLTRANSFERASE ALG9"/>
    <property type="match status" value="1"/>
</dbReference>
<gene>
    <name evidence="12" type="ORF">MSPICULIGERA_LOCUS23625</name>
</gene>
<comment type="subcellular location">
    <subcellularLocation>
        <location evidence="1 10">Endoplasmic reticulum membrane</location>
        <topology evidence="1 10">Multi-pass membrane protein</topology>
    </subcellularLocation>
</comment>
<dbReference type="PANTHER" id="PTHR22760">
    <property type="entry name" value="GLYCOSYLTRANSFERASE"/>
    <property type="match status" value="1"/>
</dbReference>
<feature type="non-terminal residue" evidence="12">
    <location>
        <position position="587"/>
    </location>
</feature>
<feature type="transmembrane region" description="Helical" evidence="10">
    <location>
        <begin position="382"/>
        <end position="403"/>
    </location>
</feature>
<feature type="transmembrane region" description="Helical" evidence="10">
    <location>
        <begin position="118"/>
        <end position="138"/>
    </location>
</feature>